<reference evidence="2 3" key="1">
    <citation type="submission" date="2016-11" db="EMBL/GenBank/DDBJ databases">
        <title>Draft genome of Pseudomonas versuta A4R1.5.</title>
        <authorList>
            <person name="See-Too W.-S."/>
        </authorList>
    </citation>
    <scope>NUCLEOTIDE SEQUENCE [LARGE SCALE GENOMIC DNA]</scope>
    <source>
        <strain evidence="2 3">A4R1.5</strain>
    </source>
</reference>
<comment type="caution">
    <text evidence="2">The sequence shown here is derived from an EMBL/GenBank/DDBJ whole genome shotgun (WGS) entry which is preliminary data.</text>
</comment>
<dbReference type="SUPFAM" id="SSF49354">
    <property type="entry name" value="PapD-like"/>
    <property type="match status" value="1"/>
</dbReference>
<dbReference type="RefSeq" id="WP_073514968.1">
    <property type="nucleotide sequence ID" value="NZ_CP012676.1"/>
</dbReference>
<feature type="chain" id="PRO_5047505503" evidence="1">
    <location>
        <begin position="22"/>
        <end position="249"/>
    </location>
</feature>
<accession>A0ABX3E6F7</accession>
<dbReference type="Proteomes" id="UP000186677">
    <property type="component" value="Unassembled WGS sequence"/>
</dbReference>
<feature type="signal peptide" evidence="1">
    <location>
        <begin position="1"/>
        <end position="21"/>
    </location>
</feature>
<dbReference type="EMBL" id="MPJC01000008">
    <property type="protein sequence ID" value="OKA20127.1"/>
    <property type="molecule type" value="Genomic_DNA"/>
</dbReference>
<organism evidence="2 3">
    <name type="scientific">Pseudomonas versuta</name>
    <dbReference type="NCBI Taxonomy" id="1788301"/>
    <lineage>
        <taxon>Bacteria</taxon>
        <taxon>Pseudomonadati</taxon>
        <taxon>Pseudomonadota</taxon>
        <taxon>Gammaproteobacteria</taxon>
        <taxon>Pseudomonadales</taxon>
        <taxon>Pseudomonadaceae</taxon>
        <taxon>Pseudomonas</taxon>
    </lineage>
</organism>
<evidence type="ECO:0000256" key="1">
    <source>
        <dbReference type="SAM" id="SignalP"/>
    </source>
</evidence>
<proteinExistence type="predicted"/>
<keyword evidence="1" id="KW-0732">Signal</keyword>
<gene>
    <name evidence="2" type="ORF">BOH73_13925</name>
</gene>
<evidence type="ECO:0000313" key="3">
    <source>
        <dbReference type="Proteomes" id="UP000186677"/>
    </source>
</evidence>
<dbReference type="InterPro" id="IPR008962">
    <property type="entry name" value="PapD-like_sf"/>
</dbReference>
<protein>
    <submittedName>
        <fullName evidence="2">Pilus assembly protein</fullName>
    </submittedName>
</protein>
<name>A0ABX3E6F7_9PSED</name>
<dbReference type="InterPro" id="IPR013783">
    <property type="entry name" value="Ig-like_fold"/>
</dbReference>
<evidence type="ECO:0000313" key="2">
    <source>
        <dbReference type="EMBL" id="OKA20127.1"/>
    </source>
</evidence>
<sequence>MKSIVIALMCCAGFTWSAAHAAAPKLNVGSMHDYIESDKGTLLKRVRNAGDATAFVRVEISEIVYGADNKPTEQAVENTRLGNDKDGLVASPARMIIPANSQQATRLVYSGDRTRERYYRVRYVPAMPEKSDDFALSAAQRSEYEKELAVGVSVMAGFGTIVFVHPTGARYATEFKEDAGSFTVINNGNSTVVLDELKECDTKGANCLPPRKVHLLPQRSETLSKDGQKTYQFSLVEGSQEKPIRLGSK</sequence>
<dbReference type="Gene3D" id="2.60.40.10">
    <property type="entry name" value="Immunoglobulins"/>
    <property type="match status" value="1"/>
</dbReference>
<keyword evidence="3" id="KW-1185">Reference proteome</keyword>